<dbReference type="Gene3D" id="1.10.10.10">
    <property type="entry name" value="Winged helix-like DNA-binding domain superfamily/Winged helix DNA-binding domain"/>
    <property type="match status" value="1"/>
</dbReference>
<keyword evidence="8" id="KW-1185">Reference proteome</keyword>
<dbReference type="InterPro" id="IPR055166">
    <property type="entry name" value="Transc_reg_Sar_Rot_HTH"/>
</dbReference>
<organism evidence="7 8">
    <name type="scientific">Novispirillum itersonii</name>
    <name type="common">Aquaspirillum itersonii</name>
    <dbReference type="NCBI Taxonomy" id="189"/>
    <lineage>
        <taxon>Bacteria</taxon>
        <taxon>Pseudomonadati</taxon>
        <taxon>Pseudomonadota</taxon>
        <taxon>Alphaproteobacteria</taxon>
        <taxon>Rhodospirillales</taxon>
        <taxon>Novispirillaceae</taxon>
        <taxon>Novispirillum</taxon>
    </lineage>
</organism>
<name>A0A7W9ZDK9_NOVIT</name>
<proteinExistence type="predicted"/>
<feature type="domain" description="HTH marR-type" evidence="6">
    <location>
        <begin position="19"/>
        <end position="149"/>
    </location>
</feature>
<dbReference type="GO" id="GO:0005737">
    <property type="term" value="C:cytoplasm"/>
    <property type="evidence" value="ECO:0007669"/>
    <property type="project" value="UniProtKB-SubCell"/>
</dbReference>
<dbReference type="InterPro" id="IPR039422">
    <property type="entry name" value="MarR/SlyA-like"/>
</dbReference>
<dbReference type="FunFam" id="1.10.10.10:FF:000163">
    <property type="entry name" value="MarR family transcriptional regulator"/>
    <property type="match status" value="1"/>
</dbReference>
<evidence type="ECO:0000259" key="6">
    <source>
        <dbReference type="PROSITE" id="PS50995"/>
    </source>
</evidence>
<protein>
    <submittedName>
        <fullName evidence="7">DNA-binding MarR family transcriptional regulator</fullName>
    </submittedName>
</protein>
<dbReference type="InterPro" id="IPR036388">
    <property type="entry name" value="WH-like_DNA-bd_sf"/>
</dbReference>
<evidence type="ECO:0000313" key="7">
    <source>
        <dbReference type="EMBL" id="MBB6209561.1"/>
    </source>
</evidence>
<accession>A0A7W9ZDK9</accession>
<sequence length="156" mass="17240">MMTPDPALCASDTDFLRLDQQVCFPLYAASNALTRAYRPVLAPLDLTYPQYLVMLVLWERDGLSVGELGQRLRLDSGTLTPLLKRMEAAGLVNRQRAADDERRVEIALTAQGKALREQAKAVPPQMLCAMGLSLEDLKILKAGLETLLDRLDRTAG</sequence>
<dbReference type="PANTHER" id="PTHR33164:SF5">
    <property type="entry name" value="ORGANIC HYDROPEROXIDE RESISTANCE TRANSCRIPTIONAL REGULATOR"/>
    <property type="match status" value="1"/>
</dbReference>
<dbReference type="AlphaFoldDB" id="A0A7W9ZDK9"/>
<evidence type="ECO:0000256" key="2">
    <source>
        <dbReference type="ARBA" id="ARBA00022490"/>
    </source>
</evidence>
<dbReference type="SUPFAM" id="SSF46785">
    <property type="entry name" value="Winged helix' DNA-binding domain"/>
    <property type="match status" value="1"/>
</dbReference>
<dbReference type="RefSeq" id="WP_260402339.1">
    <property type="nucleotide sequence ID" value="NZ_JACIIX010000002.1"/>
</dbReference>
<comment type="caution">
    <text evidence="7">The sequence shown here is derived from an EMBL/GenBank/DDBJ whole genome shotgun (WGS) entry which is preliminary data.</text>
</comment>
<gene>
    <name evidence="7" type="ORF">FHS48_000963</name>
</gene>
<reference evidence="7 8" key="1">
    <citation type="submission" date="2020-08" db="EMBL/GenBank/DDBJ databases">
        <title>Genomic Encyclopedia of Type Strains, Phase IV (KMG-IV): sequencing the most valuable type-strain genomes for metagenomic binning, comparative biology and taxonomic classification.</title>
        <authorList>
            <person name="Goeker M."/>
        </authorList>
    </citation>
    <scope>NUCLEOTIDE SEQUENCE [LARGE SCALE GENOMIC DNA]</scope>
    <source>
        <strain evidence="7 8">DSM 11590</strain>
    </source>
</reference>
<evidence type="ECO:0000313" key="8">
    <source>
        <dbReference type="Proteomes" id="UP000544872"/>
    </source>
</evidence>
<dbReference type="InterPro" id="IPR036390">
    <property type="entry name" value="WH_DNA-bd_sf"/>
</dbReference>
<dbReference type="Proteomes" id="UP000544872">
    <property type="component" value="Unassembled WGS sequence"/>
</dbReference>
<dbReference type="PROSITE" id="PS50995">
    <property type="entry name" value="HTH_MARR_2"/>
    <property type="match status" value="1"/>
</dbReference>
<evidence type="ECO:0000256" key="4">
    <source>
        <dbReference type="ARBA" id="ARBA00023125"/>
    </source>
</evidence>
<dbReference type="PANTHER" id="PTHR33164">
    <property type="entry name" value="TRANSCRIPTIONAL REGULATOR, MARR FAMILY"/>
    <property type="match status" value="1"/>
</dbReference>
<dbReference type="GO" id="GO:0003700">
    <property type="term" value="F:DNA-binding transcription factor activity"/>
    <property type="evidence" value="ECO:0007669"/>
    <property type="project" value="InterPro"/>
</dbReference>
<dbReference type="InterPro" id="IPR000835">
    <property type="entry name" value="HTH_MarR-typ"/>
</dbReference>
<dbReference type="GO" id="GO:0003677">
    <property type="term" value="F:DNA binding"/>
    <property type="evidence" value="ECO:0007669"/>
    <property type="project" value="UniProtKB-KW"/>
</dbReference>
<dbReference type="GO" id="GO:0006950">
    <property type="term" value="P:response to stress"/>
    <property type="evidence" value="ECO:0007669"/>
    <property type="project" value="TreeGrafter"/>
</dbReference>
<dbReference type="PRINTS" id="PR00598">
    <property type="entry name" value="HTHMARR"/>
</dbReference>
<keyword evidence="2" id="KW-0963">Cytoplasm</keyword>
<evidence type="ECO:0000256" key="5">
    <source>
        <dbReference type="ARBA" id="ARBA00023163"/>
    </source>
</evidence>
<dbReference type="Pfam" id="PF22381">
    <property type="entry name" value="Staph_reg_Sar_Rot"/>
    <property type="match status" value="1"/>
</dbReference>
<dbReference type="EMBL" id="JACIIX010000002">
    <property type="protein sequence ID" value="MBB6209561.1"/>
    <property type="molecule type" value="Genomic_DNA"/>
</dbReference>
<comment type="subcellular location">
    <subcellularLocation>
        <location evidence="1">Cytoplasm</location>
    </subcellularLocation>
</comment>
<dbReference type="SMART" id="SM00347">
    <property type="entry name" value="HTH_MARR"/>
    <property type="match status" value="1"/>
</dbReference>
<evidence type="ECO:0000256" key="3">
    <source>
        <dbReference type="ARBA" id="ARBA00023015"/>
    </source>
</evidence>
<keyword evidence="3" id="KW-0805">Transcription regulation</keyword>
<keyword evidence="4 7" id="KW-0238">DNA-binding</keyword>
<keyword evidence="5" id="KW-0804">Transcription</keyword>
<evidence type="ECO:0000256" key="1">
    <source>
        <dbReference type="ARBA" id="ARBA00004496"/>
    </source>
</evidence>